<gene>
    <name evidence="2" type="ORF">DIABBA_LOCUS4774</name>
</gene>
<protein>
    <submittedName>
        <fullName evidence="2">Uncharacterized protein</fullName>
    </submittedName>
</protein>
<organism evidence="2 3">
    <name type="scientific">Diabrotica balteata</name>
    <name type="common">Banded cucumber beetle</name>
    <dbReference type="NCBI Taxonomy" id="107213"/>
    <lineage>
        <taxon>Eukaryota</taxon>
        <taxon>Metazoa</taxon>
        <taxon>Ecdysozoa</taxon>
        <taxon>Arthropoda</taxon>
        <taxon>Hexapoda</taxon>
        <taxon>Insecta</taxon>
        <taxon>Pterygota</taxon>
        <taxon>Neoptera</taxon>
        <taxon>Endopterygota</taxon>
        <taxon>Coleoptera</taxon>
        <taxon>Polyphaga</taxon>
        <taxon>Cucujiformia</taxon>
        <taxon>Chrysomeloidea</taxon>
        <taxon>Chrysomelidae</taxon>
        <taxon>Galerucinae</taxon>
        <taxon>Diabroticina</taxon>
        <taxon>Diabroticites</taxon>
        <taxon>Diabrotica</taxon>
    </lineage>
</organism>
<proteinExistence type="predicted"/>
<dbReference type="AlphaFoldDB" id="A0A9N9SZ25"/>
<keyword evidence="3" id="KW-1185">Reference proteome</keyword>
<sequence>MRLCFFFIFEDRIKEWSTTVDNNTTDMLEFENKSLEGLGIITTNVSSIVPEIKHGVIIVFHGSPNTEYYKAANQTSKTLGMKMVSIDQLIFEELLQNQSEHASEINKKINDIIDNYVVPESDPLDDEYDVLAQKVETILDGKKIGKKNKDKMSGKKDKQKGNKNERSKSADDVKSKESNKSNGDKSSTKASKSSKSTKSGKTARGNSGSTFLDIHPQTFANLLKVKLEKMKPTIVIESLNSAGDNEELLEKKKKPGSAISKEKLLDGSVSAISKRIAKEIPKYLEREFALSNTLLLDICEFAEHWDRRHGVILKAPPFNSVKNEKKHKNAKQKKGSLLLNFTPTVISSDLQEAGIPILIINNAGTHRYQKNIPLVIQNLLKKIYELKYGLEELNGSSTVAIKESSIMYSVLKNIKRFKQTQSDLFKIEYLPTSLIESSSTGKYSDMLLQVSHTLPLNK</sequence>
<reference evidence="2" key="1">
    <citation type="submission" date="2022-01" db="EMBL/GenBank/DDBJ databases">
        <authorList>
            <person name="King R."/>
        </authorList>
    </citation>
    <scope>NUCLEOTIDE SEQUENCE</scope>
</reference>
<evidence type="ECO:0000313" key="2">
    <source>
        <dbReference type="EMBL" id="CAG9831148.1"/>
    </source>
</evidence>
<name>A0A9N9SZ25_DIABA</name>
<dbReference type="OrthoDB" id="6783718at2759"/>
<dbReference type="EMBL" id="OU898278">
    <property type="protein sequence ID" value="CAG9831148.1"/>
    <property type="molecule type" value="Genomic_DNA"/>
</dbReference>
<evidence type="ECO:0000256" key="1">
    <source>
        <dbReference type="SAM" id="MobiDB-lite"/>
    </source>
</evidence>
<feature type="compositionally biased region" description="Low complexity" evidence="1">
    <location>
        <begin position="188"/>
        <end position="203"/>
    </location>
</feature>
<feature type="region of interest" description="Disordered" evidence="1">
    <location>
        <begin position="145"/>
        <end position="210"/>
    </location>
</feature>
<dbReference type="Proteomes" id="UP001153709">
    <property type="component" value="Chromosome 3"/>
</dbReference>
<feature type="compositionally biased region" description="Basic and acidic residues" evidence="1">
    <location>
        <begin position="150"/>
        <end position="187"/>
    </location>
</feature>
<evidence type="ECO:0000313" key="3">
    <source>
        <dbReference type="Proteomes" id="UP001153709"/>
    </source>
</evidence>
<accession>A0A9N9SZ25</accession>